<evidence type="ECO:0000313" key="3">
    <source>
        <dbReference type="Proteomes" id="UP000241167"/>
    </source>
</evidence>
<comment type="caution">
    <text evidence="2">The sequence shown here is derived from an EMBL/GenBank/DDBJ whole genome shotgun (WGS) entry which is preliminary data.</text>
</comment>
<reference evidence="2 3" key="1">
    <citation type="submission" date="2018-03" db="EMBL/GenBank/DDBJ databases">
        <title>The draft genome of Sphingosinicella sp. GL-C-18.</title>
        <authorList>
            <person name="Liu L."/>
            <person name="Li L."/>
            <person name="Liang L."/>
            <person name="Zhang X."/>
            <person name="Wang T."/>
        </authorList>
    </citation>
    <scope>NUCLEOTIDE SEQUENCE [LARGE SCALE GENOMIC DNA]</scope>
    <source>
        <strain evidence="2 3">GL-C-18</strain>
    </source>
</reference>
<name>A0A2P7QUB9_9SPHN</name>
<evidence type="ECO:0000313" key="2">
    <source>
        <dbReference type="EMBL" id="PSJ41548.1"/>
    </source>
</evidence>
<gene>
    <name evidence="2" type="ORF">C7I55_04345</name>
</gene>
<proteinExistence type="predicted"/>
<keyword evidence="3" id="KW-1185">Reference proteome</keyword>
<dbReference type="EMBL" id="PXYI01000002">
    <property type="protein sequence ID" value="PSJ41548.1"/>
    <property type="molecule type" value="Genomic_DNA"/>
</dbReference>
<organism evidence="2 3">
    <name type="scientific">Allosphingosinicella deserti</name>
    <dbReference type="NCBI Taxonomy" id="2116704"/>
    <lineage>
        <taxon>Bacteria</taxon>
        <taxon>Pseudomonadati</taxon>
        <taxon>Pseudomonadota</taxon>
        <taxon>Alphaproteobacteria</taxon>
        <taxon>Sphingomonadales</taxon>
        <taxon>Sphingomonadaceae</taxon>
        <taxon>Allosphingosinicella</taxon>
    </lineage>
</organism>
<evidence type="ECO:0000256" key="1">
    <source>
        <dbReference type="SAM" id="MobiDB-lite"/>
    </source>
</evidence>
<feature type="region of interest" description="Disordered" evidence="1">
    <location>
        <begin position="1"/>
        <end position="28"/>
    </location>
</feature>
<dbReference type="AlphaFoldDB" id="A0A2P7QUB9"/>
<protein>
    <submittedName>
        <fullName evidence="2">Uncharacterized protein</fullName>
    </submittedName>
</protein>
<dbReference type="Proteomes" id="UP000241167">
    <property type="component" value="Unassembled WGS sequence"/>
</dbReference>
<sequence>MSLAFRRCRGTSADQTAGSPAGAAHAGAHQCRCTVGPTARDLRQLAAAPRLPLRSVQRFGEFPGRVEPDEVVGFNLLADGEAHP</sequence>
<accession>A0A2P7QUB9</accession>